<dbReference type="GO" id="GO:0003824">
    <property type="term" value="F:catalytic activity"/>
    <property type="evidence" value="ECO:0007669"/>
    <property type="project" value="UniProtKB-ARBA"/>
</dbReference>
<dbReference type="SMART" id="SM00267">
    <property type="entry name" value="GGDEF"/>
    <property type="match status" value="1"/>
</dbReference>
<dbReference type="PROSITE" id="PS50887">
    <property type="entry name" value="GGDEF"/>
    <property type="match status" value="1"/>
</dbReference>
<dbReference type="Pfam" id="PF00990">
    <property type="entry name" value="GGDEF"/>
    <property type="match status" value="1"/>
</dbReference>
<dbReference type="InterPro" id="IPR001633">
    <property type="entry name" value="EAL_dom"/>
</dbReference>
<evidence type="ECO:0000259" key="3">
    <source>
        <dbReference type="PROSITE" id="PS50883"/>
    </source>
</evidence>
<dbReference type="Gene3D" id="3.30.450.20">
    <property type="entry name" value="PAS domain"/>
    <property type="match status" value="1"/>
</dbReference>
<protein>
    <submittedName>
        <fullName evidence="5">PAS domain S-box-containing protein/diguanylate cyclase (GGDEF)-like protein</fullName>
    </submittedName>
</protein>
<comment type="caution">
    <text evidence="5">The sequence shown here is derived from an EMBL/GenBank/DDBJ whole genome shotgun (WGS) entry which is preliminary data.</text>
</comment>
<dbReference type="PROSITE" id="PS50112">
    <property type="entry name" value="PAS"/>
    <property type="match status" value="1"/>
</dbReference>
<dbReference type="InterPro" id="IPR035965">
    <property type="entry name" value="PAS-like_dom_sf"/>
</dbReference>
<evidence type="ECO:0000313" key="6">
    <source>
        <dbReference type="Proteomes" id="UP000294546"/>
    </source>
</evidence>
<dbReference type="InterPro" id="IPR043128">
    <property type="entry name" value="Rev_trsase/Diguanyl_cyclase"/>
</dbReference>
<proteinExistence type="predicted"/>
<dbReference type="Gene3D" id="3.20.20.450">
    <property type="entry name" value="EAL domain"/>
    <property type="match status" value="1"/>
</dbReference>
<dbReference type="CDD" id="cd01949">
    <property type="entry name" value="GGDEF"/>
    <property type="match status" value="1"/>
</dbReference>
<dbReference type="SUPFAM" id="SSF141868">
    <property type="entry name" value="EAL domain-like"/>
    <property type="match status" value="1"/>
</dbReference>
<dbReference type="EMBL" id="SMFU01000007">
    <property type="protein sequence ID" value="TCK08671.1"/>
    <property type="molecule type" value="Genomic_DNA"/>
</dbReference>
<dbReference type="PANTHER" id="PTHR44757:SF2">
    <property type="entry name" value="BIOFILM ARCHITECTURE MAINTENANCE PROTEIN MBAA"/>
    <property type="match status" value="1"/>
</dbReference>
<dbReference type="NCBIfam" id="TIGR00254">
    <property type="entry name" value="GGDEF"/>
    <property type="match status" value="1"/>
</dbReference>
<dbReference type="Pfam" id="PF08447">
    <property type="entry name" value="PAS_3"/>
    <property type="match status" value="1"/>
</dbReference>
<dbReference type="InterPro" id="IPR013655">
    <property type="entry name" value="PAS_fold_3"/>
</dbReference>
<dbReference type="NCBIfam" id="TIGR00229">
    <property type="entry name" value="sensory_box"/>
    <property type="match status" value="1"/>
</dbReference>
<dbReference type="Pfam" id="PF00563">
    <property type="entry name" value="EAL"/>
    <property type="match status" value="1"/>
</dbReference>
<feature type="domain" description="GGDEF" evidence="4">
    <location>
        <begin position="177"/>
        <end position="310"/>
    </location>
</feature>
<dbReference type="Proteomes" id="UP000294546">
    <property type="component" value="Unassembled WGS sequence"/>
</dbReference>
<dbReference type="RefSeq" id="WP_132287705.1">
    <property type="nucleotide sequence ID" value="NZ_SMFU01000007.1"/>
</dbReference>
<evidence type="ECO:0000259" key="4">
    <source>
        <dbReference type="PROSITE" id="PS50887"/>
    </source>
</evidence>
<dbReference type="CDD" id="cd00130">
    <property type="entry name" value="PAS"/>
    <property type="match status" value="1"/>
</dbReference>
<dbReference type="CDD" id="cd01948">
    <property type="entry name" value="EAL"/>
    <property type="match status" value="1"/>
</dbReference>
<dbReference type="InterPro" id="IPR000160">
    <property type="entry name" value="GGDEF_dom"/>
</dbReference>
<dbReference type="SUPFAM" id="SSF55785">
    <property type="entry name" value="PYP-like sensor domain (PAS domain)"/>
    <property type="match status" value="1"/>
</dbReference>
<accession>A0A4R1GN12</accession>
<dbReference type="AlphaFoldDB" id="A0A4R1GN12"/>
<evidence type="ECO:0000259" key="2">
    <source>
        <dbReference type="PROSITE" id="PS50112"/>
    </source>
</evidence>
<dbReference type="SUPFAM" id="SSF55073">
    <property type="entry name" value="Nucleotide cyclase"/>
    <property type="match status" value="1"/>
</dbReference>
<dbReference type="InterPro" id="IPR035919">
    <property type="entry name" value="EAL_sf"/>
</dbReference>
<dbReference type="InterPro" id="IPR000014">
    <property type="entry name" value="PAS"/>
</dbReference>
<feature type="domain" description="PAS" evidence="2">
    <location>
        <begin position="38"/>
        <end position="72"/>
    </location>
</feature>
<name>A0A4R1GN12_9GAMM</name>
<dbReference type="PROSITE" id="PS50883">
    <property type="entry name" value="EAL"/>
    <property type="match status" value="1"/>
</dbReference>
<dbReference type="OrthoDB" id="9787514at2"/>
<evidence type="ECO:0000313" key="5">
    <source>
        <dbReference type="EMBL" id="TCK08671.1"/>
    </source>
</evidence>
<dbReference type="InterPro" id="IPR052155">
    <property type="entry name" value="Biofilm_reg_signaling"/>
</dbReference>
<reference evidence="5 6" key="1">
    <citation type="submission" date="2019-03" db="EMBL/GenBank/DDBJ databases">
        <title>Genomic Encyclopedia of Archaeal and Bacterial Type Strains, Phase II (KMG-II): from individual species to whole genera.</title>
        <authorList>
            <person name="Goeker M."/>
        </authorList>
    </citation>
    <scope>NUCLEOTIDE SEQUENCE [LARGE SCALE GENOMIC DNA]</scope>
    <source>
        <strain evidence="5 6">DSM 27697</strain>
    </source>
</reference>
<organism evidence="5 6">
    <name type="scientific">Marinobacterium mangrovicola</name>
    <dbReference type="NCBI Taxonomy" id="1476959"/>
    <lineage>
        <taxon>Bacteria</taxon>
        <taxon>Pseudomonadati</taxon>
        <taxon>Pseudomonadota</taxon>
        <taxon>Gammaproteobacteria</taxon>
        <taxon>Oceanospirillales</taxon>
        <taxon>Oceanospirillaceae</taxon>
        <taxon>Marinobacterium</taxon>
    </lineage>
</organism>
<gene>
    <name evidence="5" type="ORF">CLV83_0763</name>
</gene>
<dbReference type="SMART" id="SM00052">
    <property type="entry name" value="EAL"/>
    <property type="match status" value="1"/>
</dbReference>
<sequence>MEPEDKDRPAEIRRDASGERLFLQLIDTLPKVSVQGYDKDRRVIYWNKSSVDIYGYQKEEAIGRKLEDLIIPAEMAPDVIRLHKDWIEKGISIPSSELLLKHKDGRPVPVFSSHVMLKENTSSPEMFCIDVDLSEQYAAREELKFLATTDSLTGLPNRRYLVAELARVIYRQRENNGQFAVLFIDLDMFKEVNDTLGHTWGDKLLIAVSERLRSGLHSSNIIARFGGDEFVLVMPEITSADEATALADQLLELFRERFSFDSENVYITSSIGISLYPRDGEEAETLLKHADAAMYFAKESGRNRRHLFTDEISRKLKAQREISTRLHQSLGNGEFELVYQPQFDMTSQSVTACEALLRWRPQDPSLAVSPDIFIPIAERSDLIILLGDWVLEQACAQVSAWKQAGFNIRVDINVSGKQLEQADFFEILESYRARYGLSPQDLGIELTEHVLIKSNDRMLNGLRGQRDKGVEISIDDFGTGYSSLNYLKIFPITNLKIDRSFVVEAPENELDGALLEAIVTVGHRLKFNIVVEGIETDRQAQFCKALAIDYAQGYWYSKPLSATEVVRFFEQASDHPAPDHR</sequence>
<dbReference type="Gene3D" id="3.30.70.270">
    <property type="match status" value="1"/>
</dbReference>
<dbReference type="InterPro" id="IPR029787">
    <property type="entry name" value="Nucleotide_cyclase"/>
</dbReference>
<dbReference type="PANTHER" id="PTHR44757">
    <property type="entry name" value="DIGUANYLATE CYCLASE DGCP"/>
    <property type="match status" value="1"/>
</dbReference>
<dbReference type="FunFam" id="3.30.70.270:FF:000001">
    <property type="entry name" value="Diguanylate cyclase domain protein"/>
    <property type="match status" value="1"/>
</dbReference>
<comment type="cofactor">
    <cofactor evidence="1">
        <name>Mg(2+)</name>
        <dbReference type="ChEBI" id="CHEBI:18420"/>
    </cofactor>
</comment>
<feature type="domain" description="EAL" evidence="3">
    <location>
        <begin position="319"/>
        <end position="573"/>
    </location>
</feature>
<keyword evidence="6" id="KW-1185">Reference proteome</keyword>
<dbReference type="SMART" id="SM00091">
    <property type="entry name" value="PAS"/>
    <property type="match status" value="1"/>
</dbReference>
<evidence type="ECO:0000256" key="1">
    <source>
        <dbReference type="ARBA" id="ARBA00001946"/>
    </source>
</evidence>